<name>A0ABX0ILC1_9FLAO</name>
<comment type="caution">
    <text evidence="1">The sequence shown here is derived from an EMBL/GenBank/DDBJ whole genome shotgun (WGS) entry which is preliminary data.</text>
</comment>
<protein>
    <recommendedName>
        <fullName evidence="3">ATP-grasp domain-containing protein</fullName>
    </recommendedName>
</protein>
<dbReference type="EMBL" id="VEVQ02000002">
    <property type="protein sequence ID" value="NHN24614.1"/>
    <property type="molecule type" value="Genomic_DNA"/>
</dbReference>
<evidence type="ECO:0008006" key="3">
    <source>
        <dbReference type="Google" id="ProtNLM"/>
    </source>
</evidence>
<dbReference type="RefSeq" id="WP_140959878.1">
    <property type="nucleotide sequence ID" value="NZ_VEVQ02000002.1"/>
</dbReference>
<accession>A0ABX0ILC1</accession>
<dbReference type="Gene3D" id="3.30.470.20">
    <property type="entry name" value="ATP-grasp fold, B domain"/>
    <property type="match status" value="1"/>
</dbReference>
<dbReference type="Proteomes" id="UP000817854">
    <property type="component" value="Unassembled WGS sequence"/>
</dbReference>
<reference evidence="2" key="1">
    <citation type="submission" date="2019-05" db="EMBL/GenBank/DDBJ databases">
        <title>Flavobacterium profundi sp. nov., isolated from a deep-sea seamount.</title>
        <authorList>
            <person name="Zhang D.-C."/>
        </authorList>
    </citation>
    <scope>NUCLEOTIDE SEQUENCE [LARGE SCALE GENOMIC DNA]</scope>
    <source>
        <strain evidence="2">EC11</strain>
    </source>
</reference>
<dbReference type="SUPFAM" id="SSF56059">
    <property type="entry name" value="Glutathione synthetase ATP-binding domain-like"/>
    <property type="match status" value="1"/>
</dbReference>
<sequence length="309" mass="36276">MVLIYSKDVDDFVNQVIDCLEVDFIRINEKEVTSIEEMDFSNDSNSYLVKNSYLSNINLENITSAWFNGGCILSDGGDYENKCYEILNDTFFLQKTIKKIGKRKVDIEFNRLDVMLEAKQQGFKIPHTLITGNKTKLKDFFDLYESKNGIIAKRILDSYLYEDDEYLYNFNLTFPITPTVLNEVPNEFAISLFQERIIADFEIRVIYVDGVFYSACIYNFDNTVIDYRTKLRNKENLRIIPFQLPAEIENKLDKIFKRFNMNYGSADLMYSKEDYYFLEINPTGQISFINNACNFYIENLLATKIKNEQ</sequence>
<gene>
    <name evidence="1" type="ORF">FIA58_002900</name>
</gene>
<proteinExistence type="predicted"/>
<keyword evidence="2" id="KW-1185">Reference proteome</keyword>
<evidence type="ECO:0000313" key="2">
    <source>
        <dbReference type="Proteomes" id="UP000817854"/>
    </source>
</evidence>
<evidence type="ECO:0000313" key="1">
    <source>
        <dbReference type="EMBL" id="NHN24614.1"/>
    </source>
</evidence>
<reference evidence="1 2" key="3">
    <citation type="submission" date="2020-02" db="EMBL/GenBank/DDBJ databases">
        <title>Flavobacterium profundi sp. nov., isolated from a deep-sea seamount.</title>
        <authorList>
            <person name="Zhang D.-C."/>
        </authorList>
    </citation>
    <scope>NUCLEOTIDE SEQUENCE [LARGE SCALE GENOMIC DNA]</scope>
    <source>
        <strain evidence="1 2">EC11</strain>
    </source>
</reference>
<reference evidence="1 2" key="2">
    <citation type="submission" date="2019-05" db="EMBL/GenBank/DDBJ databases">
        <authorList>
            <person name="Lianzixin W."/>
        </authorList>
    </citation>
    <scope>NUCLEOTIDE SEQUENCE [LARGE SCALE GENOMIC DNA]</scope>
    <source>
        <strain evidence="1 2">EC11</strain>
    </source>
</reference>
<organism evidence="1 2">
    <name type="scientific">Flavobacterium jejuense</name>
    <dbReference type="NCBI Taxonomy" id="1544455"/>
    <lineage>
        <taxon>Bacteria</taxon>
        <taxon>Pseudomonadati</taxon>
        <taxon>Bacteroidota</taxon>
        <taxon>Flavobacteriia</taxon>
        <taxon>Flavobacteriales</taxon>
        <taxon>Flavobacteriaceae</taxon>
        <taxon>Flavobacterium</taxon>
    </lineage>
</organism>